<evidence type="ECO:0000256" key="2">
    <source>
        <dbReference type="ARBA" id="ARBA00022694"/>
    </source>
</evidence>
<dbReference type="GO" id="GO:0001682">
    <property type="term" value="P:tRNA 5'-leader removal"/>
    <property type="evidence" value="ECO:0007669"/>
    <property type="project" value="UniProtKB-UniRule"/>
</dbReference>
<name>A0A2N3L5V9_9PROT</name>
<dbReference type="InterPro" id="IPR000100">
    <property type="entry name" value="RNase_P"/>
</dbReference>
<reference evidence="10 11" key="1">
    <citation type="submission" date="2017-09" db="EMBL/GenBank/DDBJ databases">
        <title>Biodiversity and function of Thalassospira species in the particle-attached aromatic-hydrocarbon-degrading consortia from the surface seawater of the China South Sea.</title>
        <authorList>
            <person name="Dong C."/>
            <person name="Lai Q."/>
            <person name="Shao Z."/>
        </authorList>
    </citation>
    <scope>NUCLEOTIDE SEQUENCE [LARGE SCALE GENOMIC DNA]</scope>
    <source>
        <strain evidence="10 11">139Z-12</strain>
    </source>
</reference>
<dbReference type="PANTHER" id="PTHR33992:SF1">
    <property type="entry name" value="RIBONUCLEASE P PROTEIN COMPONENT"/>
    <property type="match status" value="1"/>
</dbReference>
<dbReference type="InterPro" id="IPR020568">
    <property type="entry name" value="Ribosomal_Su5_D2-typ_SF"/>
</dbReference>
<dbReference type="GO" id="GO:0030677">
    <property type="term" value="C:ribonuclease P complex"/>
    <property type="evidence" value="ECO:0007669"/>
    <property type="project" value="TreeGrafter"/>
</dbReference>
<dbReference type="Pfam" id="PF00825">
    <property type="entry name" value="Ribonuclease_P"/>
    <property type="match status" value="1"/>
</dbReference>
<comment type="subunit">
    <text evidence="7">Consists of a catalytic RNA component (M1 or rnpB) and a protein subunit.</text>
</comment>
<dbReference type="Gene3D" id="3.30.230.10">
    <property type="match status" value="1"/>
</dbReference>
<keyword evidence="2 7" id="KW-0819">tRNA processing</keyword>
<evidence type="ECO:0000256" key="1">
    <source>
        <dbReference type="ARBA" id="ARBA00002663"/>
    </source>
</evidence>
<evidence type="ECO:0000256" key="4">
    <source>
        <dbReference type="ARBA" id="ARBA00022759"/>
    </source>
</evidence>
<keyword evidence="5 7" id="KW-0378">Hydrolase</keyword>
<evidence type="ECO:0000313" key="11">
    <source>
        <dbReference type="Proteomes" id="UP000233332"/>
    </source>
</evidence>
<dbReference type="PANTHER" id="PTHR33992">
    <property type="entry name" value="RIBONUCLEASE P PROTEIN COMPONENT"/>
    <property type="match status" value="1"/>
</dbReference>
<evidence type="ECO:0000256" key="3">
    <source>
        <dbReference type="ARBA" id="ARBA00022722"/>
    </source>
</evidence>
<feature type="compositionally biased region" description="Low complexity" evidence="9">
    <location>
        <begin position="142"/>
        <end position="153"/>
    </location>
</feature>
<proteinExistence type="inferred from homology"/>
<dbReference type="PROSITE" id="PS00648">
    <property type="entry name" value="RIBONUCLEASE_P"/>
    <property type="match status" value="1"/>
</dbReference>
<evidence type="ECO:0000256" key="8">
    <source>
        <dbReference type="NCBIfam" id="TIGR00188"/>
    </source>
</evidence>
<evidence type="ECO:0000256" key="5">
    <source>
        <dbReference type="ARBA" id="ARBA00022801"/>
    </source>
</evidence>
<keyword evidence="3 7" id="KW-0540">Nuclease</keyword>
<dbReference type="EMBL" id="NXGX01000004">
    <property type="protein sequence ID" value="PKR58070.1"/>
    <property type="molecule type" value="Genomic_DNA"/>
</dbReference>
<keyword evidence="4 7" id="KW-0255">Endonuclease</keyword>
<comment type="catalytic activity">
    <reaction evidence="7">
        <text>Endonucleolytic cleavage of RNA, removing 5'-extranucleotides from tRNA precursor.</text>
        <dbReference type="EC" id="3.1.26.5"/>
    </reaction>
</comment>
<dbReference type="Proteomes" id="UP000233332">
    <property type="component" value="Unassembled WGS sequence"/>
</dbReference>
<dbReference type="GO" id="GO:0042781">
    <property type="term" value="F:3'-tRNA processing endoribonuclease activity"/>
    <property type="evidence" value="ECO:0007669"/>
    <property type="project" value="TreeGrafter"/>
</dbReference>
<gene>
    <name evidence="7 10" type="primary">rnpA</name>
    <name evidence="10" type="ORF">COO92_09900</name>
</gene>
<dbReference type="GO" id="GO:0004526">
    <property type="term" value="F:ribonuclease P activity"/>
    <property type="evidence" value="ECO:0007669"/>
    <property type="project" value="UniProtKB-UniRule"/>
</dbReference>
<dbReference type="NCBIfam" id="TIGR00188">
    <property type="entry name" value="rnpA"/>
    <property type="match status" value="1"/>
</dbReference>
<keyword evidence="11" id="KW-1185">Reference proteome</keyword>
<dbReference type="InterPro" id="IPR014721">
    <property type="entry name" value="Ribsml_uS5_D2-typ_fold_subgr"/>
</dbReference>
<dbReference type="AlphaFoldDB" id="A0A2N3L5V9"/>
<accession>A0A2N3L5V9</accession>
<sequence length="153" mass="16987">MTISVERLKKRTEFLRVAGTRRKWVTQGLILQGAPRPGIKPDTEYAGEDLLVRVGFTVTKKVGKAVVRNRVRRRLRAVAEQLMTELALPGWDYVVIGRNQTIDRPFEKLVDDMRFALRRVPDAKPSPADSRRPRKGGGAKKPGGSTKAGGPAT</sequence>
<dbReference type="SUPFAM" id="SSF54211">
    <property type="entry name" value="Ribosomal protein S5 domain 2-like"/>
    <property type="match status" value="1"/>
</dbReference>
<evidence type="ECO:0000256" key="9">
    <source>
        <dbReference type="SAM" id="MobiDB-lite"/>
    </source>
</evidence>
<dbReference type="GO" id="GO:0000049">
    <property type="term" value="F:tRNA binding"/>
    <property type="evidence" value="ECO:0007669"/>
    <property type="project" value="UniProtKB-UniRule"/>
</dbReference>
<comment type="similarity">
    <text evidence="7">Belongs to the RnpA family.</text>
</comment>
<dbReference type="HAMAP" id="MF_00227">
    <property type="entry name" value="RNase_P"/>
    <property type="match status" value="1"/>
</dbReference>
<comment type="function">
    <text evidence="1 7">RNaseP catalyzes the removal of the 5'-leader sequence from pre-tRNA to produce the mature 5'-terminus. It can also cleave other RNA substrates such as 4.5S RNA. The protein component plays an auxiliary but essential role in vivo by binding to the 5'-leader sequence and broadening the substrate specificity of the ribozyme.</text>
</comment>
<dbReference type="InterPro" id="IPR020539">
    <property type="entry name" value="RNase_P_CS"/>
</dbReference>
<dbReference type="EC" id="3.1.26.5" evidence="7 8"/>
<protein>
    <recommendedName>
        <fullName evidence="7 8">Ribonuclease P protein component</fullName>
        <shortName evidence="7">RNase P protein</shortName>
        <shortName evidence="7">RNaseP protein</shortName>
        <ecNumber evidence="7 8">3.1.26.5</ecNumber>
    </recommendedName>
    <alternativeName>
        <fullName evidence="7">Protein C5</fullName>
    </alternativeName>
</protein>
<comment type="caution">
    <text evidence="10">The sequence shown here is derived from an EMBL/GenBank/DDBJ whole genome shotgun (WGS) entry which is preliminary data.</text>
</comment>
<feature type="region of interest" description="Disordered" evidence="9">
    <location>
        <begin position="118"/>
        <end position="153"/>
    </location>
</feature>
<evidence type="ECO:0000256" key="6">
    <source>
        <dbReference type="ARBA" id="ARBA00022884"/>
    </source>
</evidence>
<organism evidence="10 11">
    <name type="scientific">Thalassospira lohafexi</name>
    <dbReference type="NCBI Taxonomy" id="744227"/>
    <lineage>
        <taxon>Bacteria</taxon>
        <taxon>Pseudomonadati</taxon>
        <taxon>Pseudomonadota</taxon>
        <taxon>Alphaproteobacteria</taxon>
        <taxon>Rhodospirillales</taxon>
        <taxon>Thalassospiraceae</taxon>
        <taxon>Thalassospira</taxon>
    </lineage>
</organism>
<dbReference type="RefSeq" id="WP_101301798.1">
    <property type="nucleotide sequence ID" value="NZ_NXGX01000004.1"/>
</dbReference>
<keyword evidence="6 7" id="KW-0694">RNA-binding</keyword>
<evidence type="ECO:0000313" key="10">
    <source>
        <dbReference type="EMBL" id="PKR58070.1"/>
    </source>
</evidence>
<evidence type="ECO:0000256" key="7">
    <source>
        <dbReference type="HAMAP-Rule" id="MF_00227"/>
    </source>
</evidence>